<dbReference type="PRINTS" id="PR02045">
    <property type="entry name" value="F138DOMAIN"/>
</dbReference>
<proteinExistence type="predicted"/>
<organism evidence="1 2">
    <name type="scientific">Piliocolobus tephrosceles</name>
    <name type="common">Ugandan red Colobus</name>
    <dbReference type="NCBI Taxonomy" id="591936"/>
    <lineage>
        <taxon>Eukaryota</taxon>
        <taxon>Metazoa</taxon>
        <taxon>Chordata</taxon>
        <taxon>Craniata</taxon>
        <taxon>Vertebrata</taxon>
        <taxon>Euteleostomi</taxon>
        <taxon>Mammalia</taxon>
        <taxon>Eutheria</taxon>
        <taxon>Euarchontoglires</taxon>
        <taxon>Primates</taxon>
        <taxon>Haplorrhini</taxon>
        <taxon>Catarrhini</taxon>
        <taxon>Cercopithecidae</taxon>
        <taxon>Colobinae</taxon>
        <taxon>Piliocolobus</taxon>
    </lineage>
</organism>
<dbReference type="Proteomes" id="UP000694416">
    <property type="component" value="Unplaced"/>
</dbReference>
<reference evidence="1" key="1">
    <citation type="submission" date="2025-08" db="UniProtKB">
        <authorList>
            <consortium name="Ensembl"/>
        </authorList>
    </citation>
    <scope>IDENTIFICATION</scope>
</reference>
<evidence type="ECO:0000313" key="2">
    <source>
        <dbReference type="Proteomes" id="UP000694416"/>
    </source>
</evidence>
<sequence>PRLECSGAISAHCNLRLPSSSNFCASASQVAGTTGAYLHTWLIFVFLVETGFQHAVQAGLQLLASGDPPALASQADGIIGVATTPGLHFKSLLPSLQAWARLGQGEGILTHDLFQLLEAFCSMSRASQKKSFCAAIRGIHPTISFIFSMRSCNVWQLWIWLSLTKEALPLGQPGRRPPAPQPQPSSSLLNSELWLSTREWLRPHHRVMGRCR</sequence>
<accession>A0A8C9LRK3</accession>
<name>A0A8C9LRK3_9PRIM</name>
<reference evidence="1" key="2">
    <citation type="submission" date="2025-09" db="UniProtKB">
        <authorList>
            <consortium name="Ensembl"/>
        </authorList>
    </citation>
    <scope>IDENTIFICATION</scope>
</reference>
<dbReference type="PANTHER" id="PTHR12138:SF162">
    <property type="entry name" value="CHROMOSOME UNDETERMINED SCAFFOLD_275, WHOLE GENOME SHOTGUN SEQUENCE"/>
    <property type="match status" value="1"/>
</dbReference>
<dbReference type="Ensembl" id="ENSPTET00000033625.1">
    <property type="protein sequence ID" value="ENSPTEP00000023529.1"/>
    <property type="gene ID" value="ENSPTEG00000024220.1"/>
</dbReference>
<keyword evidence="2" id="KW-1185">Reference proteome</keyword>
<dbReference type="PANTHER" id="PTHR12138">
    <property type="entry name" value="PRIMATE-EXPANDED PROTEIN FAMILY"/>
    <property type="match status" value="1"/>
</dbReference>
<dbReference type="AlphaFoldDB" id="A0A8C9LRK3"/>
<protein>
    <submittedName>
        <fullName evidence="1">Uncharacterized protein</fullName>
    </submittedName>
</protein>
<evidence type="ECO:0000313" key="1">
    <source>
        <dbReference type="Ensembl" id="ENSPTEP00000023529.1"/>
    </source>
</evidence>